<dbReference type="PANTHER" id="PTHR43591">
    <property type="entry name" value="METHYLTRANSFERASE"/>
    <property type="match status" value="1"/>
</dbReference>
<dbReference type="Pfam" id="PF13489">
    <property type="entry name" value="Methyltransf_23"/>
    <property type="match status" value="1"/>
</dbReference>
<dbReference type="Proteomes" id="UP000572817">
    <property type="component" value="Unassembled WGS sequence"/>
</dbReference>
<dbReference type="GO" id="GO:0032259">
    <property type="term" value="P:methylation"/>
    <property type="evidence" value="ECO:0007669"/>
    <property type="project" value="UniProtKB-KW"/>
</dbReference>
<name>A0A8H4J5F6_9PEZI</name>
<evidence type="ECO:0000313" key="2">
    <source>
        <dbReference type="EMBL" id="KAF4312413.1"/>
    </source>
</evidence>
<dbReference type="PANTHER" id="PTHR43591:SF102">
    <property type="entry name" value="S-ADENOSYL-L-METHIONINE-DEPENDENT METHYLTRANSFERASE"/>
    <property type="match status" value="1"/>
</dbReference>
<evidence type="ECO:0000256" key="1">
    <source>
        <dbReference type="SAM" id="MobiDB-lite"/>
    </source>
</evidence>
<keyword evidence="2" id="KW-0808">Transferase</keyword>
<dbReference type="InterPro" id="IPR029063">
    <property type="entry name" value="SAM-dependent_MTases_sf"/>
</dbReference>
<dbReference type="AlphaFoldDB" id="A0A8H4J5F6"/>
<keyword evidence="2" id="KW-0489">Methyltransferase</keyword>
<evidence type="ECO:0000313" key="3">
    <source>
        <dbReference type="Proteomes" id="UP000572817"/>
    </source>
</evidence>
<feature type="region of interest" description="Disordered" evidence="1">
    <location>
        <begin position="1"/>
        <end position="24"/>
    </location>
</feature>
<reference evidence="2" key="1">
    <citation type="submission" date="2020-04" db="EMBL/GenBank/DDBJ databases">
        <title>Genome Assembly and Annotation of Botryosphaeria dothidea sdau 11-99, a Latent Pathogen of Apple Fruit Ring Rot in China.</title>
        <authorList>
            <person name="Yu C."/>
            <person name="Diao Y."/>
            <person name="Lu Q."/>
            <person name="Zhao J."/>
            <person name="Cui S."/>
            <person name="Peng C."/>
            <person name="He B."/>
            <person name="Liu H."/>
        </authorList>
    </citation>
    <scope>NUCLEOTIDE SEQUENCE [LARGE SCALE GENOMIC DNA]</scope>
    <source>
        <strain evidence="2">Sdau11-99</strain>
    </source>
</reference>
<dbReference type="Gene3D" id="3.40.50.150">
    <property type="entry name" value="Vaccinia Virus protein VP39"/>
    <property type="match status" value="1"/>
</dbReference>
<proteinExistence type="predicted"/>
<comment type="caution">
    <text evidence="2">The sequence shown here is derived from an EMBL/GenBank/DDBJ whole genome shotgun (WGS) entry which is preliminary data.</text>
</comment>
<sequence>MIPKHETQKKTKNSGNDTQDIDEDGEAKHVVWNKSAHLEMVVYQNRPPLAPPFHPHCLLAAAVHHGTVNCRPPHPPWPWPHAVERNSNLHPSADHICVPARTTQPSTLAVSLLQRRGTLQGPMAAQTAHPEPTAAAADASSVEATHIIGEMLSVDSPQDSDSTFGEFPDSTTTSLSSSVTGYRYENGRRYHAIEDGGYSLPNDDEEIDRLNLQHRVWDIALNGRLYLAPLSVDLVHEAMDIGCGTGAWCIEFADAHPDVHVIGTDLSPIQPHNVPANCEFIVDDANADWTFGQRFDYIHTRTVLLGIKNWDKMIEQAFSSLRPGGWVEFQEFHIPIGCDDGSAGPDSAVTRWSNGIHEALKNLGINSMATSNFRQLLEKHGFRSIEEAHTKFPIGPWPRGKREKTMGRLFQKDIADNLLGLSVKILTNGLGWSTKEVTEFIPKAKSDLYDPRVHSYFPIDIFWARKPA</sequence>
<accession>A0A8H4J5F6</accession>
<dbReference type="OrthoDB" id="2013972at2759"/>
<keyword evidence="3" id="KW-1185">Reference proteome</keyword>
<gene>
    <name evidence="2" type="ORF">GTA08_BOTSDO11757</name>
</gene>
<dbReference type="SUPFAM" id="SSF53335">
    <property type="entry name" value="S-adenosyl-L-methionine-dependent methyltransferases"/>
    <property type="match status" value="1"/>
</dbReference>
<dbReference type="EMBL" id="WWBZ02000002">
    <property type="protein sequence ID" value="KAF4312413.1"/>
    <property type="molecule type" value="Genomic_DNA"/>
</dbReference>
<organism evidence="2 3">
    <name type="scientific">Botryosphaeria dothidea</name>
    <dbReference type="NCBI Taxonomy" id="55169"/>
    <lineage>
        <taxon>Eukaryota</taxon>
        <taxon>Fungi</taxon>
        <taxon>Dikarya</taxon>
        <taxon>Ascomycota</taxon>
        <taxon>Pezizomycotina</taxon>
        <taxon>Dothideomycetes</taxon>
        <taxon>Dothideomycetes incertae sedis</taxon>
        <taxon>Botryosphaeriales</taxon>
        <taxon>Botryosphaeriaceae</taxon>
        <taxon>Botryosphaeria</taxon>
    </lineage>
</organism>
<feature type="region of interest" description="Disordered" evidence="1">
    <location>
        <begin position="155"/>
        <end position="178"/>
    </location>
</feature>
<protein>
    <submittedName>
        <fullName evidence="2">Methyltransferase type 12</fullName>
    </submittedName>
</protein>
<dbReference type="GO" id="GO:0008168">
    <property type="term" value="F:methyltransferase activity"/>
    <property type="evidence" value="ECO:0007669"/>
    <property type="project" value="UniProtKB-KW"/>
</dbReference>
<dbReference type="CDD" id="cd02440">
    <property type="entry name" value="AdoMet_MTases"/>
    <property type="match status" value="1"/>
</dbReference>